<dbReference type="SUPFAM" id="SSF52540">
    <property type="entry name" value="P-loop containing nucleoside triphosphate hydrolases"/>
    <property type="match status" value="1"/>
</dbReference>
<reference evidence="1" key="1">
    <citation type="submission" date="2022-11" db="EMBL/GenBank/DDBJ databases">
        <title>Complete genome sequence of Methanogenium organophilum DSM 3596.</title>
        <authorList>
            <person name="Chen S.-C."/>
            <person name="Lai S.-J."/>
            <person name="You Y.-T."/>
        </authorList>
    </citation>
    <scope>NUCLEOTIDE SEQUENCE</scope>
    <source>
        <strain evidence="1">DSM 3596</strain>
    </source>
</reference>
<dbReference type="KEGG" id="mou:OU421_04975"/>
<dbReference type="RefSeq" id="WP_268187504.1">
    <property type="nucleotide sequence ID" value="NZ_CP113361.1"/>
</dbReference>
<dbReference type="EMBL" id="CP113361">
    <property type="protein sequence ID" value="WAI02226.1"/>
    <property type="molecule type" value="Genomic_DNA"/>
</dbReference>
<protein>
    <submittedName>
        <fullName evidence="1">Uncharacterized protein</fullName>
    </submittedName>
</protein>
<keyword evidence="2" id="KW-1185">Reference proteome</keyword>
<dbReference type="GeneID" id="76834431"/>
<dbReference type="InterPro" id="IPR027417">
    <property type="entry name" value="P-loop_NTPase"/>
</dbReference>
<name>A0A9X9S666_METOG</name>
<organism evidence="1 2">
    <name type="scientific">Methanogenium organophilum</name>
    <dbReference type="NCBI Taxonomy" id="2199"/>
    <lineage>
        <taxon>Archaea</taxon>
        <taxon>Methanobacteriati</taxon>
        <taxon>Methanobacteriota</taxon>
        <taxon>Stenosarchaea group</taxon>
        <taxon>Methanomicrobia</taxon>
        <taxon>Methanomicrobiales</taxon>
        <taxon>Methanomicrobiaceae</taxon>
        <taxon>Methanogenium</taxon>
    </lineage>
</organism>
<evidence type="ECO:0000313" key="1">
    <source>
        <dbReference type="EMBL" id="WAI02226.1"/>
    </source>
</evidence>
<proteinExistence type="predicted"/>
<gene>
    <name evidence="1" type="ORF">OU421_04975</name>
</gene>
<dbReference type="AlphaFoldDB" id="A0A9X9S666"/>
<evidence type="ECO:0000313" key="2">
    <source>
        <dbReference type="Proteomes" id="UP001163096"/>
    </source>
</evidence>
<sequence>MAWMHNLSQKIAIPHWMEFVAKFDWSSIYTSTIDETISRAFQNDWRTVPRISSTNNNPSDQTNRRKLHCTYLFGSIVDTSENEIPPFNEEDYESRLEDEAYPLLSRIRQTITPLGTLVIDTYDPDNDWLKPKQLRLIIKKLIKGQTFLFSATDSIKEIFSKEIREGKIIVFDEPLYHVLKEGEKLGKVSLENIPSEELSQIYIDIGENTINVPSNLWKTISQFAEIIDCSLFFETKQITKLENEIEFQQFIASSSNFPIWSGYIRNYPFERDYEKELQSLVLSCLKKKSIDECPIILHGQTGSGKTIALQHLAFNVSKLKHPVLFIRNGIQTDFATIRSGIEDFCEWTQKIGANKLLVVWDGMFQPNVYQKQFNILSNRGKKTVFVGSSYHLEEEKEYKYSSNNECIPIEAPVILTECEINNLILHFSTIYPDFSKILKTNRGKLSSDNFLVYLYRLLPPSRSNIHLGIVSETDRAKSNIRLATARKKITFGTSIFKSKLVEAGFSLPDDYIEDEKINYFNSSDVFTTLFHYVMVPGRLGQKVPFDLIQRTIKSNGYYELLEILENEDLFVVIEENDGNLFISPRHTLEAKIICNWDFGGPENEVGYCLKLMDSVHIINYGLSHISDEDIELKFILELVKNLGPNGPEKERYKEYYYKISQKLAELRKEKSIIIPSLILQEANLSREYIRTKSQSGFDLPEDTEKILNNSIELLTNAIFNLGRTRSSQSKNNLIEQMTVELASIKSTKIIHCLQNNIEFDISNEYKSLFSDLDKILNKSTNDEHALDVYGWSTINIIKNSSLPEIEKTKMLTQALNVIEVGETSAFGINERIITRKMSLFKLMGEEELSKDLFDKLRDNGSRIGYLWRVFENTSEISNKKSQYTDNEVEKFKENCQFLEKNRSFIKEDSGCLFQLLKSWWIMKTTRPIFNKENERQTLPFSDDDWSYCLGILEDLHQLSKLRDNASLMYIYGIVNFHLKKYETSRNAFKSIAHLDFEYGGGGGRRIIRYYLASTEDGSPKLYNGRIKSVSEDNKGLIQVDETRKDIIFFPRDFRESSLNEGDQMEPFHIAFNFISPVADPVRHYELKHN</sequence>
<accession>A0A9X9S666</accession>
<dbReference type="Proteomes" id="UP001163096">
    <property type="component" value="Chromosome"/>
</dbReference>